<organism evidence="3 4">
    <name type="scientific">Micromonospora humi</name>
    <dbReference type="NCBI Taxonomy" id="745366"/>
    <lineage>
        <taxon>Bacteria</taxon>
        <taxon>Bacillati</taxon>
        <taxon>Actinomycetota</taxon>
        <taxon>Actinomycetes</taxon>
        <taxon>Micromonosporales</taxon>
        <taxon>Micromonosporaceae</taxon>
        <taxon>Micromonospora</taxon>
    </lineage>
</organism>
<feature type="chain" id="PRO_5008718645" evidence="2">
    <location>
        <begin position="30"/>
        <end position="518"/>
    </location>
</feature>
<gene>
    <name evidence="3" type="ORF">GA0070213_105364</name>
</gene>
<dbReference type="STRING" id="745366.GA0070213_105364"/>
<dbReference type="EMBL" id="FMDM01000005">
    <property type="protein sequence ID" value="SCG56659.1"/>
    <property type="molecule type" value="Genomic_DNA"/>
</dbReference>
<protein>
    <submittedName>
        <fullName evidence="3">LPXTG-motif cell wall anchor domain-containing protein</fullName>
    </submittedName>
</protein>
<name>A0A1C5IF53_9ACTN</name>
<keyword evidence="1" id="KW-0812">Transmembrane</keyword>
<keyword evidence="1" id="KW-1133">Transmembrane helix</keyword>
<feature type="signal peptide" evidence="2">
    <location>
        <begin position="1"/>
        <end position="29"/>
    </location>
</feature>
<dbReference type="AlphaFoldDB" id="A0A1C5IF53"/>
<dbReference type="Proteomes" id="UP000199360">
    <property type="component" value="Unassembled WGS sequence"/>
</dbReference>
<evidence type="ECO:0000313" key="3">
    <source>
        <dbReference type="EMBL" id="SCG56659.1"/>
    </source>
</evidence>
<proteinExistence type="predicted"/>
<keyword evidence="4" id="KW-1185">Reference proteome</keyword>
<dbReference type="RefSeq" id="WP_091062154.1">
    <property type="nucleotide sequence ID" value="NZ_FMDM01000005.1"/>
</dbReference>
<dbReference type="NCBIfam" id="TIGR01167">
    <property type="entry name" value="LPXTG_anchor"/>
    <property type="match status" value="1"/>
</dbReference>
<accession>A0A1C5IF53</accession>
<reference evidence="4" key="1">
    <citation type="submission" date="2016-06" db="EMBL/GenBank/DDBJ databases">
        <authorList>
            <person name="Varghese N."/>
            <person name="Submissions Spin"/>
        </authorList>
    </citation>
    <scope>NUCLEOTIDE SEQUENCE [LARGE SCALE GENOMIC DNA]</scope>
    <source>
        <strain evidence="4">DSM 45647</strain>
    </source>
</reference>
<keyword evidence="2" id="KW-0732">Signal</keyword>
<evidence type="ECO:0000256" key="1">
    <source>
        <dbReference type="SAM" id="Phobius"/>
    </source>
</evidence>
<feature type="transmembrane region" description="Helical" evidence="1">
    <location>
        <begin position="490"/>
        <end position="508"/>
    </location>
</feature>
<keyword evidence="1" id="KW-0472">Membrane</keyword>
<evidence type="ECO:0000256" key="2">
    <source>
        <dbReference type="SAM" id="SignalP"/>
    </source>
</evidence>
<evidence type="ECO:0000313" key="4">
    <source>
        <dbReference type="Proteomes" id="UP000199360"/>
    </source>
</evidence>
<sequence length="518" mass="52717">MLSNSTRRWFAGLGVVGAFVAASATPALAAPPALPEPPADDLLLYANDAIVAPGGPAKAVTLYAFTEALPKDVTVTVDHRAVDAFADVTLTDRMPGCADTAGVLTCQLKGADVIDYVLDLTVRAKDEAEEGAKGDLLLSLAPKGGKAVSTRSTVEIGEGVDLRAPERLGLTGAPGATVRTSLGVANIGDRAVHGTVLLLATMPTLTPTTSYRNCSSVVDFGSTLTVCRFDDDIPAGAARQLDSSSALKIAGDAWAPSRQYGSAFWFTGADFEEFAADVLPPDGWQPGSGAALTLVPAPSAQARSLRQTDNDPTNNVTSVEVDVTGNQRADLAATGAELPGTPGRTVTAEVGFVNNGPAMANTFTPGEVVTIAQVTVPAGAKVVKAPEGCSPGTLEEPTGGYGEPGARVYSCEWYDVLHKGDAAVFAFGLKIVEAGGAPGKVQLRHFDLGDKGQVADLNPKNDTAALVVAAAEGGQGGGGTLPITGSSTGLIAGVGALLLVGGAAGYVVSRRRRTHFVA</sequence>
<dbReference type="OrthoDB" id="3967140at2"/>